<comment type="similarity">
    <text evidence="9">Belongs to the class I-like SAM-binding methyltransferase superfamily. Trm1 family.</text>
</comment>
<feature type="compositionally biased region" description="Low complexity" evidence="10">
    <location>
        <begin position="744"/>
        <end position="766"/>
    </location>
</feature>
<keyword evidence="2 9" id="KW-0489">Methyltransferase</keyword>
<dbReference type="EC" id="2.1.1.216" evidence="7"/>
<sequence length="835" mass="89285">MAPIPIPLDPELARAAGIQLRKGEDAFRENSSTIILPSKDAAFLNPVQEFNRDLSTLVIRTWANRNDEQKRKKWDERRARRDAKIKAGTWTKEPPATRAGKRRKLEHANGEVSAEATNSIPDEAVKDDTPANEAEGEEASNEAHYIPFKFTVLEALAATGLRSIRYAKEIPNLRWVLANDLSSSAVAAMKRNLALNFPAGRPIEEWKPDPNNPTTSTVAATVAATKAAKAAALKSSAAPTQADSSAALTSDQVTELEEAAANGDTEANQTLVAWRRSGAQIASPPKQDADAPKSSTPAAVLAPTASTSTAPAPVLAPASASASASPSAPRTYSQAETDRRKALEAEGINPNCKVRPNEGDAIVLQYMHRDPLKRFHVVDLDPYGSASSFIDGAVQAVADGGLLCVTCTDLAILAGNNYPEKCFSQYGGVNVRSEFSHEAALRLVLHTIATSASRYSRYITPLLSLSIDFYLRVFVEVRTSPVETKRTASQTGLVHVCAQCQDFHPQPFGKVSESVNEKRGTTFMKYGGSPGLAAGPECKECGSRMQTAGPMWLGHIHDTDFCRRVLAELDEDPLRFHTAARIKGMVTLAANEVEDALFYFTPSKMAGLFHCENPTLKTVVSSLLQAGFQVSRSHCAPGSLKTTATRAQCFDFFRSWVAKRAPIMWSNVKAGSPTRRLMGKEEARKELLAKFVVEGEGAGAGAGAASTSASSSSAAAPAKVEGDAKGQEDAEMQNADEDAALNGSAPTGPSTTTTTTATKPTTSSAPIPHPIHQVGLSHLYGGGPPPFDFEIVDDHERADEVMQMGEKLVRYQMNPLPNWGPGKAARVTRSAGAGA</sequence>
<keyword evidence="6 9" id="KW-0694">RNA-binding</keyword>
<feature type="region of interest" description="Disordered" evidence="10">
    <location>
        <begin position="278"/>
        <end position="338"/>
    </location>
</feature>
<feature type="compositionally biased region" description="Polar residues" evidence="10">
    <location>
        <begin position="239"/>
        <end position="253"/>
    </location>
</feature>
<keyword evidence="4 9" id="KW-0949">S-adenosyl-L-methionine</keyword>
<evidence type="ECO:0000256" key="8">
    <source>
        <dbReference type="ARBA" id="ARBA00051897"/>
    </source>
</evidence>
<dbReference type="EMBL" id="CAJHJG010000439">
    <property type="protein sequence ID" value="CAD6902459.1"/>
    <property type="molecule type" value="Genomic_DNA"/>
</dbReference>
<gene>
    <name evidence="11" type="ORF">JKIAZH3_G5754</name>
</gene>
<name>A0ABN7IIQ6_9BASI</name>
<evidence type="ECO:0000256" key="5">
    <source>
        <dbReference type="ARBA" id="ARBA00022694"/>
    </source>
</evidence>
<evidence type="ECO:0000256" key="10">
    <source>
        <dbReference type="SAM" id="MobiDB-lite"/>
    </source>
</evidence>
<feature type="compositionally biased region" description="Low complexity" evidence="10">
    <location>
        <begin position="703"/>
        <end position="718"/>
    </location>
</feature>
<evidence type="ECO:0000313" key="12">
    <source>
        <dbReference type="Proteomes" id="UP000836402"/>
    </source>
</evidence>
<accession>A0ABN7IIQ6</accession>
<feature type="region of interest" description="Disordered" evidence="10">
    <location>
        <begin position="234"/>
        <end position="253"/>
    </location>
</feature>
<feature type="region of interest" description="Disordered" evidence="10">
    <location>
        <begin position="699"/>
        <end position="779"/>
    </location>
</feature>
<proteinExistence type="inferred from homology"/>
<evidence type="ECO:0000256" key="3">
    <source>
        <dbReference type="ARBA" id="ARBA00022679"/>
    </source>
</evidence>
<dbReference type="PANTHER" id="PTHR10631:SF3">
    <property type="entry name" value="TRNA (GUANINE(26)-N(2))-DIMETHYLTRANSFERASE"/>
    <property type="match status" value="1"/>
</dbReference>
<protein>
    <recommendedName>
        <fullName evidence="7">tRNA (guanine(26)-N(2))-dimethyltransferase</fullName>
        <ecNumber evidence="7">2.1.1.216</ecNumber>
    </recommendedName>
</protein>
<evidence type="ECO:0000256" key="4">
    <source>
        <dbReference type="ARBA" id="ARBA00022691"/>
    </source>
</evidence>
<dbReference type="InterPro" id="IPR002905">
    <property type="entry name" value="Trm1"/>
</dbReference>
<dbReference type="PANTHER" id="PTHR10631">
    <property type="entry name" value="N 2 ,N 2 -DIMETHYLGUANOSINE TRNA METHYLTRANSFERASE"/>
    <property type="match status" value="1"/>
</dbReference>
<evidence type="ECO:0000313" key="11">
    <source>
        <dbReference type="EMBL" id="CAD6902459.1"/>
    </source>
</evidence>
<evidence type="ECO:0000256" key="6">
    <source>
        <dbReference type="ARBA" id="ARBA00022884"/>
    </source>
</evidence>
<keyword evidence="12" id="KW-1185">Reference proteome</keyword>
<dbReference type="Gene3D" id="3.30.56.70">
    <property type="entry name" value="N2,N2-dimethylguanosine tRNA methyltransferase, C-terminal domain"/>
    <property type="match status" value="1"/>
</dbReference>
<dbReference type="Gene3D" id="3.40.50.150">
    <property type="entry name" value="Vaccinia Virus protein VP39"/>
    <property type="match status" value="2"/>
</dbReference>
<evidence type="ECO:0000256" key="9">
    <source>
        <dbReference type="PROSITE-ProRule" id="PRU00958"/>
    </source>
</evidence>
<reference evidence="11" key="1">
    <citation type="submission" date="2020-10" db="EMBL/GenBank/DDBJ databases">
        <authorList>
            <person name="Sedaghatjoo S."/>
        </authorList>
    </citation>
    <scope>NUCLEOTIDE SEQUENCE</scope>
    <source>
        <strain evidence="11">AZH3</strain>
    </source>
</reference>
<evidence type="ECO:0000256" key="2">
    <source>
        <dbReference type="ARBA" id="ARBA00022603"/>
    </source>
</evidence>
<comment type="caution">
    <text evidence="11">The sequence shown here is derived from an EMBL/GenBank/DDBJ whole genome shotgun (WGS) entry which is preliminary data.</text>
</comment>
<dbReference type="Pfam" id="PF02005">
    <property type="entry name" value="TRM"/>
    <property type="match status" value="2"/>
</dbReference>
<dbReference type="InterPro" id="IPR042296">
    <property type="entry name" value="tRNA_met_Trm1_C"/>
</dbReference>
<evidence type="ECO:0000256" key="1">
    <source>
        <dbReference type="ARBA" id="ARBA00022555"/>
    </source>
</evidence>
<keyword evidence="3 9" id="KW-0808">Transferase</keyword>
<dbReference type="InterPro" id="IPR029063">
    <property type="entry name" value="SAM-dependent_MTases_sf"/>
</dbReference>
<comment type="catalytic activity">
    <reaction evidence="8">
        <text>guanosine(26) in tRNA + 2 S-adenosyl-L-methionine = N(2)-dimethylguanosine(26) in tRNA + 2 S-adenosyl-L-homocysteine + 2 H(+)</text>
        <dbReference type="Rhea" id="RHEA:43140"/>
        <dbReference type="Rhea" id="RHEA-COMP:10359"/>
        <dbReference type="Rhea" id="RHEA-COMP:10360"/>
        <dbReference type="ChEBI" id="CHEBI:15378"/>
        <dbReference type="ChEBI" id="CHEBI:57856"/>
        <dbReference type="ChEBI" id="CHEBI:59789"/>
        <dbReference type="ChEBI" id="CHEBI:74269"/>
        <dbReference type="ChEBI" id="CHEBI:74513"/>
        <dbReference type="EC" id="2.1.1.216"/>
    </reaction>
</comment>
<evidence type="ECO:0000256" key="7">
    <source>
        <dbReference type="ARBA" id="ARBA00039099"/>
    </source>
</evidence>
<keyword evidence="1 9" id="KW-0820">tRNA-binding</keyword>
<feature type="compositionally biased region" description="Low complexity" evidence="10">
    <location>
        <begin position="294"/>
        <end position="329"/>
    </location>
</feature>
<dbReference type="PROSITE" id="PS51626">
    <property type="entry name" value="SAM_MT_TRM1"/>
    <property type="match status" value="1"/>
</dbReference>
<feature type="region of interest" description="Disordered" evidence="10">
    <location>
        <begin position="68"/>
        <end position="140"/>
    </location>
</feature>
<feature type="compositionally biased region" description="Acidic residues" evidence="10">
    <location>
        <begin position="729"/>
        <end position="739"/>
    </location>
</feature>
<feature type="compositionally biased region" description="Basic and acidic residues" evidence="10">
    <location>
        <begin position="68"/>
        <end position="85"/>
    </location>
</feature>
<keyword evidence="5 9" id="KW-0819">tRNA processing</keyword>
<organism evidence="11 12">
    <name type="scientific">Tilletia caries</name>
    <name type="common">wheat bunt fungus</name>
    <dbReference type="NCBI Taxonomy" id="13290"/>
    <lineage>
        <taxon>Eukaryota</taxon>
        <taxon>Fungi</taxon>
        <taxon>Dikarya</taxon>
        <taxon>Basidiomycota</taxon>
        <taxon>Ustilaginomycotina</taxon>
        <taxon>Exobasidiomycetes</taxon>
        <taxon>Tilletiales</taxon>
        <taxon>Tilletiaceae</taxon>
        <taxon>Tilletia</taxon>
    </lineage>
</organism>
<dbReference type="SUPFAM" id="SSF53335">
    <property type="entry name" value="S-adenosyl-L-methionine-dependent methyltransferases"/>
    <property type="match status" value="2"/>
</dbReference>
<dbReference type="Proteomes" id="UP000836402">
    <property type="component" value="Unassembled WGS sequence"/>
</dbReference>